<organism evidence="1 2">
    <name type="scientific">Portunus trituberculatus</name>
    <name type="common">Swimming crab</name>
    <name type="synonym">Neptunus trituberculatus</name>
    <dbReference type="NCBI Taxonomy" id="210409"/>
    <lineage>
        <taxon>Eukaryota</taxon>
        <taxon>Metazoa</taxon>
        <taxon>Ecdysozoa</taxon>
        <taxon>Arthropoda</taxon>
        <taxon>Crustacea</taxon>
        <taxon>Multicrustacea</taxon>
        <taxon>Malacostraca</taxon>
        <taxon>Eumalacostraca</taxon>
        <taxon>Eucarida</taxon>
        <taxon>Decapoda</taxon>
        <taxon>Pleocyemata</taxon>
        <taxon>Brachyura</taxon>
        <taxon>Eubrachyura</taxon>
        <taxon>Portunoidea</taxon>
        <taxon>Portunidae</taxon>
        <taxon>Portuninae</taxon>
        <taxon>Portunus</taxon>
    </lineage>
</organism>
<sequence>MGNPFLESSQDLLVTDTRDVMDTAVADTVRKVQSLSEEQYKKFVEERLELCTKPVTETLPKNKLPLFSRLSVKTQSKQKEQLAALKSDCGQFSRLTRGGDLDQFFS</sequence>
<keyword evidence="2" id="KW-1185">Reference proteome</keyword>
<comment type="caution">
    <text evidence="1">The sequence shown here is derived from an EMBL/GenBank/DDBJ whole genome shotgun (WGS) entry which is preliminary data.</text>
</comment>
<dbReference type="AlphaFoldDB" id="A0A5B7GJ35"/>
<evidence type="ECO:0000313" key="1">
    <source>
        <dbReference type="EMBL" id="MPC57058.1"/>
    </source>
</evidence>
<dbReference type="PANTHER" id="PTHR47018">
    <property type="entry name" value="CXC DOMAIN-CONTAINING PROTEIN-RELATED"/>
    <property type="match status" value="1"/>
</dbReference>
<evidence type="ECO:0000313" key="2">
    <source>
        <dbReference type="Proteomes" id="UP000324222"/>
    </source>
</evidence>
<accession>A0A5B7GJ35</accession>
<dbReference type="OrthoDB" id="5949854at2759"/>
<proteinExistence type="predicted"/>
<protein>
    <submittedName>
        <fullName evidence="1">Uncharacterized protein</fullName>
    </submittedName>
</protein>
<gene>
    <name evidence="1" type="ORF">E2C01_051029</name>
</gene>
<reference evidence="1 2" key="1">
    <citation type="submission" date="2019-05" db="EMBL/GenBank/DDBJ databases">
        <title>Another draft genome of Portunus trituberculatus and its Hox gene families provides insights of decapod evolution.</title>
        <authorList>
            <person name="Jeong J.-H."/>
            <person name="Song I."/>
            <person name="Kim S."/>
            <person name="Choi T."/>
            <person name="Kim D."/>
            <person name="Ryu S."/>
            <person name="Kim W."/>
        </authorList>
    </citation>
    <scope>NUCLEOTIDE SEQUENCE [LARGE SCALE GENOMIC DNA]</scope>
    <source>
        <tissue evidence="1">Muscle</tissue>
    </source>
</reference>
<dbReference type="Proteomes" id="UP000324222">
    <property type="component" value="Unassembled WGS sequence"/>
</dbReference>
<name>A0A5B7GJ35_PORTR</name>
<dbReference type="EMBL" id="VSRR010014472">
    <property type="protein sequence ID" value="MPC57058.1"/>
    <property type="molecule type" value="Genomic_DNA"/>
</dbReference>